<sequence>MKKLKVLHLCHNHPDLHPGGTEIFALDLHRQLQAAGSTDGLFIGCVDENHRKQRPGTVFQGIGNHSDEMLMWTGHFDNFYLSQIDLHGIVPELTDLLTTLKPDVVHFHHMLMMGVETLFLVRRVLPRAKILLSLHDYYAICAHDGQMVTTGDRRPCHQASPDACHRCFKGLEPEHFVLRERHIKTHFSVVDRFLSPSNFLRRRFIAWGLAPERIQVLRNARPEPEIAPHRALRAGEARNRFAYFGNLNPNKGILVLLEAARLLNQRHPGAFRVDIHGGAPFQSEAFKAELNTALTRVEGIVRWHGAYQATEIAGLMRNVDWVVTPSIWWENAPLVIDEAFAQRRPVIASDMGGMAESVSHEIDGLTFRPGDAAALADTMERALHEPDLWNNLVAGITPRRTLEECAAEHLALYRSLLGPEQKKSQTAARARTRGKDKSEGMVTHVG</sequence>
<dbReference type="Gene3D" id="3.40.50.2000">
    <property type="entry name" value="Glycogen Phosphorylase B"/>
    <property type="match status" value="2"/>
</dbReference>
<dbReference type="InterPro" id="IPR050194">
    <property type="entry name" value="Glycosyltransferase_grp1"/>
</dbReference>
<proteinExistence type="predicted"/>
<dbReference type="RefSeq" id="WP_320499292.1">
    <property type="nucleotide sequence ID" value="NZ_JAXCLX010000001.1"/>
</dbReference>
<dbReference type="InterPro" id="IPR028098">
    <property type="entry name" value="Glyco_trans_4-like_N"/>
</dbReference>
<comment type="caution">
    <text evidence="3">The sequence shown here is derived from an EMBL/GenBank/DDBJ whole genome shotgun (WGS) entry which is preliminary data.</text>
</comment>
<name>A0ABU5DUD7_9PROT</name>
<accession>A0ABU5DUD7</accession>
<evidence type="ECO:0000313" key="3">
    <source>
        <dbReference type="EMBL" id="MDY0870921.1"/>
    </source>
</evidence>
<dbReference type="SUPFAM" id="SSF53756">
    <property type="entry name" value="UDP-Glycosyltransferase/glycogen phosphorylase"/>
    <property type="match status" value="1"/>
</dbReference>
<evidence type="ECO:0000256" key="1">
    <source>
        <dbReference type="SAM" id="MobiDB-lite"/>
    </source>
</evidence>
<gene>
    <name evidence="3" type="ORF">SMD31_03270</name>
</gene>
<evidence type="ECO:0000259" key="2">
    <source>
        <dbReference type="Pfam" id="PF13439"/>
    </source>
</evidence>
<evidence type="ECO:0000313" key="4">
    <source>
        <dbReference type="Proteomes" id="UP001271769"/>
    </source>
</evidence>
<feature type="domain" description="Glycosyltransferase subfamily 4-like N-terminal" evidence="2">
    <location>
        <begin position="18"/>
        <end position="219"/>
    </location>
</feature>
<dbReference type="Proteomes" id="UP001271769">
    <property type="component" value="Unassembled WGS sequence"/>
</dbReference>
<feature type="region of interest" description="Disordered" evidence="1">
    <location>
        <begin position="423"/>
        <end position="446"/>
    </location>
</feature>
<dbReference type="Pfam" id="PF13439">
    <property type="entry name" value="Glyco_transf_4"/>
    <property type="match status" value="1"/>
</dbReference>
<protein>
    <submittedName>
        <fullName evidence="3">Glycosyltransferase family 4 protein</fullName>
    </submittedName>
</protein>
<dbReference type="CDD" id="cd03823">
    <property type="entry name" value="GT4_ExpE7-like"/>
    <property type="match status" value="1"/>
</dbReference>
<organism evidence="3 4">
    <name type="scientific">Dongia rigui</name>
    <dbReference type="NCBI Taxonomy" id="940149"/>
    <lineage>
        <taxon>Bacteria</taxon>
        <taxon>Pseudomonadati</taxon>
        <taxon>Pseudomonadota</taxon>
        <taxon>Alphaproteobacteria</taxon>
        <taxon>Rhodospirillales</taxon>
        <taxon>Dongiaceae</taxon>
        <taxon>Dongia</taxon>
    </lineage>
</organism>
<dbReference type="EMBL" id="JAXCLX010000001">
    <property type="protein sequence ID" value="MDY0870921.1"/>
    <property type="molecule type" value="Genomic_DNA"/>
</dbReference>
<keyword evidence="4" id="KW-1185">Reference proteome</keyword>
<dbReference type="Pfam" id="PF13692">
    <property type="entry name" value="Glyco_trans_1_4"/>
    <property type="match status" value="1"/>
</dbReference>
<dbReference type="PANTHER" id="PTHR45947">
    <property type="entry name" value="SULFOQUINOVOSYL TRANSFERASE SQD2"/>
    <property type="match status" value="1"/>
</dbReference>
<reference evidence="3 4" key="1">
    <citation type="journal article" date="2013" name="Antonie Van Leeuwenhoek">
        <title>Dongia rigui sp. nov., isolated from freshwater of a large wetland in Korea.</title>
        <authorList>
            <person name="Baik K.S."/>
            <person name="Hwang Y.M."/>
            <person name="Choi J.S."/>
            <person name="Kwon J."/>
            <person name="Seong C.N."/>
        </authorList>
    </citation>
    <scope>NUCLEOTIDE SEQUENCE [LARGE SCALE GENOMIC DNA]</scope>
    <source>
        <strain evidence="3 4">04SU4-P</strain>
    </source>
</reference>
<dbReference type="PANTHER" id="PTHR45947:SF13">
    <property type="entry name" value="TRANSFERASE"/>
    <property type="match status" value="1"/>
</dbReference>